<evidence type="ECO:0000259" key="6">
    <source>
        <dbReference type="Pfam" id="PF01368"/>
    </source>
</evidence>
<protein>
    <recommendedName>
        <fullName evidence="2">Single-stranded-DNA-specific exonuclease RecJ</fullName>
    </recommendedName>
</protein>
<dbReference type="GO" id="GO:0003676">
    <property type="term" value="F:nucleic acid binding"/>
    <property type="evidence" value="ECO:0007669"/>
    <property type="project" value="InterPro"/>
</dbReference>
<dbReference type="GO" id="GO:0006281">
    <property type="term" value="P:DNA repair"/>
    <property type="evidence" value="ECO:0007669"/>
    <property type="project" value="InterPro"/>
</dbReference>
<feature type="domain" description="Single-stranded-DNA-specific exonuclease RecJ C-terminal" evidence="8">
    <location>
        <begin position="580"/>
        <end position="732"/>
    </location>
</feature>
<organism evidence="10 11">
    <name type="scientific">Abyssicoccus albus</name>
    <dbReference type="NCBI Taxonomy" id="1817405"/>
    <lineage>
        <taxon>Bacteria</taxon>
        <taxon>Bacillati</taxon>
        <taxon>Bacillota</taxon>
        <taxon>Bacilli</taxon>
        <taxon>Bacillales</taxon>
        <taxon>Abyssicoccaceae</taxon>
    </lineage>
</organism>
<proteinExistence type="inferred from homology"/>
<evidence type="ECO:0000256" key="4">
    <source>
        <dbReference type="ARBA" id="ARBA00022801"/>
    </source>
</evidence>
<dbReference type="Pfam" id="PF02272">
    <property type="entry name" value="DHHA1"/>
    <property type="match status" value="1"/>
</dbReference>
<dbReference type="InterPro" id="IPR041122">
    <property type="entry name" value="RecJ_OB"/>
</dbReference>
<dbReference type="AlphaFoldDB" id="A0A3N5CFZ5"/>
<evidence type="ECO:0000259" key="9">
    <source>
        <dbReference type="Pfam" id="PF17768"/>
    </source>
</evidence>
<dbReference type="Gene3D" id="3.90.1640.30">
    <property type="match status" value="1"/>
</dbReference>
<evidence type="ECO:0000259" key="8">
    <source>
        <dbReference type="Pfam" id="PF10141"/>
    </source>
</evidence>
<dbReference type="InterPro" id="IPR038763">
    <property type="entry name" value="DHH_sf"/>
</dbReference>
<evidence type="ECO:0000313" key="11">
    <source>
        <dbReference type="Proteomes" id="UP000277108"/>
    </source>
</evidence>
<sequence length="741" mass="84045">MIESKYKWSVKSHHKIAQDEAKQLKLNPLQHQYLSALEFTSEDVKQLFERIEYDPDDMYGMKEIVDRIQTAIDEQVPIMIYGDYDADGVTSTTILYKTLTHLGALVEYVIPNRFEHGYGPNVTLFQELIDSGVELIITVDNGIAGFEAIDYAMSQGIDVIVTDHHEVQDKLPNTPFILHQDHPEGDYGDKHLAGVGVTFKLCCALCPTMKESLLPYVAIGTISDLVPLKHENRTLVKEGLNALNQSMPVAIKALLNKAQYQGDVTETTVVFIIGPRLNAVGRLDDATLAVELLLCEDMSSAIAIAEEVERFNVDRKNIVQSIAEDAIQRAKVIDRPIIILSEEGWHEGVLGIVASRVVESVNKPVILLNYDSEKKHYKGSGRSIEGINLFELMMNVRPQLKSFGGHSMACGVTIEASNYDEVVQLIEDRAKQLEIQDVKPELTYHGEVETHHLTNKNIDELNAFAPFGIGFEKPKFALRHMSMNSIKAIGTDQKHLKLQTTDGLDIIAFNLGHYVKWLTPQDDVDLIGEVDINEWNNIKKPQLMLKDLKVDHLQVIDERSQANFEPDKERHVALVGDSYDVKYEPTNLDGIEVLYLMELPQSMDQFKSLIDSFRGHRIVLKYHAQADIYYRGLPTKEECKSLFITLKQIKQVNIVEHGVSMSEHLSMNPFKVKDILNMFFEVNFVTIEQDVVTLNSNIEGKTDLFNTTVYESLRSQYDIERHFILSSSQEIKLMIENLMRK</sequence>
<reference evidence="10 11" key="1">
    <citation type="submission" date="2018-11" db="EMBL/GenBank/DDBJ databases">
        <title>Genomic Encyclopedia of Type Strains, Phase IV (KMG-IV): sequencing the most valuable type-strain genomes for metagenomic binning, comparative biology and taxonomic classification.</title>
        <authorList>
            <person name="Goeker M."/>
        </authorList>
    </citation>
    <scope>NUCLEOTIDE SEQUENCE [LARGE SCALE GENOMIC DNA]</scope>
    <source>
        <strain evidence="10 11">DSM 29158</strain>
    </source>
</reference>
<dbReference type="EMBL" id="RKRK01000002">
    <property type="protein sequence ID" value="RPF58195.1"/>
    <property type="molecule type" value="Genomic_DNA"/>
</dbReference>
<feature type="domain" description="DDH" evidence="6">
    <location>
        <begin position="78"/>
        <end position="220"/>
    </location>
</feature>
<dbReference type="PANTHER" id="PTHR30255">
    <property type="entry name" value="SINGLE-STRANDED-DNA-SPECIFIC EXONUCLEASE RECJ"/>
    <property type="match status" value="1"/>
</dbReference>
<dbReference type="Gene3D" id="3.10.310.30">
    <property type="match status" value="1"/>
</dbReference>
<dbReference type="InterPro" id="IPR001667">
    <property type="entry name" value="DDH_dom"/>
</dbReference>
<dbReference type="SUPFAM" id="SSF64182">
    <property type="entry name" value="DHH phosphoesterases"/>
    <property type="match status" value="1"/>
</dbReference>
<dbReference type="InterPro" id="IPR051673">
    <property type="entry name" value="SSDNA_exonuclease_RecJ"/>
</dbReference>
<evidence type="ECO:0000313" key="10">
    <source>
        <dbReference type="EMBL" id="RPF58195.1"/>
    </source>
</evidence>
<gene>
    <name evidence="10" type="ORF">EDD62_0837</name>
</gene>
<dbReference type="NCBIfam" id="TIGR00644">
    <property type="entry name" value="recJ"/>
    <property type="match status" value="1"/>
</dbReference>
<dbReference type="PANTHER" id="PTHR30255:SF2">
    <property type="entry name" value="SINGLE-STRANDED-DNA-SPECIFIC EXONUCLEASE RECJ"/>
    <property type="match status" value="1"/>
</dbReference>
<dbReference type="GO" id="GO:0006310">
    <property type="term" value="P:DNA recombination"/>
    <property type="evidence" value="ECO:0007669"/>
    <property type="project" value="InterPro"/>
</dbReference>
<accession>A0A3N5CFZ5</accession>
<evidence type="ECO:0000256" key="3">
    <source>
        <dbReference type="ARBA" id="ARBA00022722"/>
    </source>
</evidence>
<evidence type="ECO:0000256" key="2">
    <source>
        <dbReference type="ARBA" id="ARBA00019841"/>
    </source>
</evidence>
<dbReference type="InterPro" id="IPR004610">
    <property type="entry name" value="RecJ"/>
</dbReference>
<dbReference type="OrthoDB" id="9809852at2"/>
<feature type="domain" description="DHHA1" evidence="7">
    <location>
        <begin position="337"/>
        <end position="431"/>
    </location>
</feature>
<keyword evidence="4" id="KW-0378">Hydrolase</keyword>
<dbReference type="InterPro" id="IPR003156">
    <property type="entry name" value="DHHA1_dom"/>
</dbReference>
<dbReference type="InterPro" id="IPR018779">
    <property type="entry name" value="RecJ_C"/>
</dbReference>
<keyword evidence="11" id="KW-1185">Reference proteome</keyword>
<evidence type="ECO:0000256" key="5">
    <source>
        <dbReference type="ARBA" id="ARBA00022839"/>
    </source>
</evidence>
<keyword evidence="5 10" id="KW-0269">Exonuclease</keyword>
<dbReference type="GO" id="GO:0008409">
    <property type="term" value="F:5'-3' exonuclease activity"/>
    <property type="evidence" value="ECO:0007669"/>
    <property type="project" value="InterPro"/>
</dbReference>
<dbReference type="Proteomes" id="UP000277108">
    <property type="component" value="Unassembled WGS sequence"/>
</dbReference>
<dbReference type="RefSeq" id="WP_123807636.1">
    <property type="nucleotide sequence ID" value="NZ_RKRK01000002.1"/>
</dbReference>
<evidence type="ECO:0000259" key="7">
    <source>
        <dbReference type="Pfam" id="PF02272"/>
    </source>
</evidence>
<dbReference type="Pfam" id="PF01368">
    <property type="entry name" value="DHH"/>
    <property type="match status" value="1"/>
</dbReference>
<name>A0A3N5CFZ5_9BACL</name>
<feature type="domain" description="RecJ OB" evidence="9">
    <location>
        <begin position="446"/>
        <end position="547"/>
    </location>
</feature>
<comment type="caution">
    <text evidence="10">The sequence shown here is derived from an EMBL/GenBank/DDBJ whole genome shotgun (WGS) entry which is preliminary data.</text>
</comment>
<keyword evidence="3" id="KW-0540">Nuclease</keyword>
<dbReference type="Pfam" id="PF17768">
    <property type="entry name" value="RecJ_OB"/>
    <property type="match status" value="1"/>
</dbReference>
<evidence type="ECO:0000256" key="1">
    <source>
        <dbReference type="ARBA" id="ARBA00005915"/>
    </source>
</evidence>
<comment type="similarity">
    <text evidence="1">Belongs to the RecJ family.</text>
</comment>
<dbReference type="Pfam" id="PF10141">
    <property type="entry name" value="ssDNA-exonuc_C"/>
    <property type="match status" value="1"/>
</dbReference>